<dbReference type="Proteomes" id="UP000199213">
    <property type="component" value="Unassembled WGS sequence"/>
</dbReference>
<keyword evidence="3" id="KW-1185">Reference proteome</keyword>
<feature type="compositionally biased region" description="Polar residues" evidence="1">
    <location>
        <begin position="361"/>
        <end position="370"/>
    </location>
</feature>
<dbReference type="AlphaFoldDB" id="A0A1G8WPE6"/>
<feature type="region of interest" description="Disordered" evidence="1">
    <location>
        <begin position="252"/>
        <end position="462"/>
    </location>
</feature>
<accession>A0A1G8WPE6</accession>
<feature type="compositionally biased region" description="Polar residues" evidence="1">
    <location>
        <begin position="169"/>
        <end position="181"/>
    </location>
</feature>
<sequence>MTWLFTQVWLWSLAAFAAGVAATWLLFVRPAHQRLRELRDHSSAEGDIPLWDSESVPDSEFHRYSEFERAAATTRDTAVQPVPENGTVRDRVPESDGETTARHPEPPDASTPSDAGAVERPTEHVPRPLGNQRARWMEAASEDFGGSVFAAEPGVEGARTSEPDEWQPVQETPHGSDTTSFDESELRLERERELREEHPRRQPPESAPAPGGTGWPATPTAPAEVGTGAEFSAPAGDHTWFSAAEFDMYDTDNVASESAPGRFGGGGSERPGSGSEPGEPHRGAAAGGHSGEPSEGELTGRLRSLFEPMVTPGIDPDRSGAELPDSSASPVTDSAGAAPNPGETTGGTAPAVGADPAGPTDSASGSTSGVEETPEGLPRRVPGANARRGGPAANAHSVLSGNVLGNPASGRPSDDTAGDSDAAAGHEPQEWYPDERYPEQPRPDESYTVKGQFGSRQYHTAESPYFDRVVAEVWFRGPADAEQAGFVAWDGRSRS</sequence>
<protein>
    <submittedName>
        <fullName evidence="2">Uncharacterized protein</fullName>
    </submittedName>
</protein>
<gene>
    <name evidence="2" type="ORF">SAMN04487820_102158</name>
</gene>
<organism evidence="2 3">
    <name type="scientific">Actinopolyspora mzabensis</name>
    <dbReference type="NCBI Taxonomy" id="995066"/>
    <lineage>
        <taxon>Bacteria</taxon>
        <taxon>Bacillati</taxon>
        <taxon>Actinomycetota</taxon>
        <taxon>Actinomycetes</taxon>
        <taxon>Actinopolysporales</taxon>
        <taxon>Actinopolysporaceae</taxon>
        <taxon>Actinopolyspora</taxon>
    </lineage>
</organism>
<feature type="compositionally biased region" description="Basic and acidic residues" evidence="1">
    <location>
        <begin position="87"/>
        <end position="106"/>
    </location>
</feature>
<proteinExistence type="predicted"/>
<feature type="region of interest" description="Disordered" evidence="1">
    <location>
        <begin position="68"/>
        <end position="130"/>
    </location>
</feature>
<dbReference type="OrthoDB" id="3700401at2"/>
<evidence type="ECO:0000313" key="3">
    <source>
        <dbReference type="Proteomes" id="UP000199213"/>
    </source>
</evidence>
<dbReference type="EMBL" id="FNFM01000002">
    <property type="protein sequence ID" value="SDJ80154.1"/>
    <property type="molecule type" value="Genomic_DNA"/>
</dbReference>
<dbReference type="RefSeq" id="WP_092626353.1">
    <property type="nucleotide sequence ID" value="NZ_FNFM01000002.1"/>
</dbReference>
<reference evidence="3" key="1">
    <citation type="submission" date="2016-10" db="EMBL/GenBank/DDBJ databases">
        <authorList>
            <person name="Varghese N."/>
            <person name="Submissions S."/>
        </authorList>
    </citation>
    <scope>NUCLEOTIDE SEQUENCE [LARGE SCALE GENOMIC DNA]</scope>
    <source>
        <strain evidence="3">DSM 45460</strain>
    </source>
</reference>
<feature type="compositionally biased region" description="Basic and acidic residues" evidence="1">
    <location>
        <begin position="427"/>
        <end position="447"/>
    </location>
</feature>
<evidence type="ECO:0000256" key="1">
    <source>
        <dbReference type="SAM" id="MobiDB-lite"/>
    </source>
</evidence>
<evidence type="ECO:0000313" key="2">
    <source>
        <dbReference type="EMBL" id="SDJ80154.1"/>
    </source>
</evidence>
<name>A0A1G8WPE6_ACTMZ</name>
<feature type="region of interest" description="Disordered" evidence="1">
    <location>
        <begin position="154"/>
        <end position="236"/>
    </location>
</feature>
<feature type="compositionally biased region" description="Basic and acidic residues" evidence="1">
    <location>
        <begin position="184"/>
        <end position="203"/>
    </location>
</feature>
<feature type="compositionally biased region" description="Low complexity" evidence="1">
    <location>
        <begin position="379"/>
        <end position="395"/>
    </location>
</feature>